<evidence type="ECO:0000256" key="5">
    <source>
        <dbReference type="ARBA" id="ARBA00022729"/>
    </source>
</evidence>
<dbReference type="VEuPathDB" id="FungiDB:DIURU_000425"/>
<keyword evidence="6" id="KW-0256">Endoplasmic reticulum</keyword>
<dbReference type="OMA" id="VLFGMYS"/>
<evidence type="ECO:0000313" key="12">
    <source>
        <dbReference type="Proteomes" id="UP000449547"/>
    </source>
</evidence>
<keyword evidence="4 9" id="KW-0812">Transmembrane</keyword>
<evidence type="ECO:0000256" key="9">
    <source>
        <dbReference type="SAM" id="Phobius"/>
    </source>
</evidence>
<accession>A0A642UYC4</accession>
<dbReference type="EMBL" id="SWFT01000019">
    <property type="protein sequence ID" value="KAA8907738.1"/>
    <property type="molecule type" value="Genomic_DNA"/>
</dbReference>
<evidence type="ECO:0000256" key="10">
    <source>
        <dbReference type="SAM" id="SignalP"/>
    </source>
</evidence>
<sequence>MQFGLLLWGWLVATVFAGLDVDTLRKVANSGGSGVIELTDENWEPVLEGPRDYTAILMMTTRSTQVNCVLCNEMRPYYDVISSSYRSEFPSGLPEDASQPEVFFFAADFVNCKTLFQKLQLSSIPKFYSLSAQDKASNWMKDMEEYAIMGEDQQHDLHKWVEKQSGVDFSLHIPKDYSQVITNVVLVAAVTIALYKIYNRYGAVWAASWIWSGLSIIAVLMFTTGYMFTKIRNVPYVREHSSGHKDYILSGQSQMQLGAETQIVSLIYGLLTLLVVLLIKGVPTVTNPAANLIGVAVVSVLIFVVYSMLLSVFGMKGLGYPYKFLQLI</sequence>
<dbReference type="AlphaFoldDB" id="A0A642UYC4"/>
<evidence type="ECO:0000256" key="7">
    <source>
        <dbReference type="ARBA" id="ARBA00022989"/>
    </source>
</evidence>
<evidence type="ECO:0000256" key="2">
    <source>
        <dbReference type="ARBA" id="ARBA00004477"/>
    </source>
</evidence>
<dbReference type="PANTHER" id="PTHR12692">
    <property type="entry name" value="DOLICHYL-DIPHOSPHOOLIGOSACCHARIDE--PROTEIN GLYCOSYLTRANSFERASE-RELATED"/>
    <property type="match status" value="1"/>
</dbReference>
<comment type="function">
    <text evidence="1">Subunit of the oligosaccharyl transferase (OST) complex that catalyzes the initial transfer of a defined glycan (Glc(3)Man(9)GlcNAc(2) in eukaryotes) from the lipid carrier dolichol-pyrophosphate to an asparagine residue within an Asn-X-Ser/Thr consensus motif in nascent polypeptide chains, the first step in protein N-glycosylation. N-glycosylation occurs cotranslationally and the complex associates with the Sec61 complex at the channel-forming translocon complex that mediates protein translocation across the endoplasmic reticulum (ER). All subunits are required for a maximal enzyme activity.</text>
</comment>
<dbReference type="OrthoDB" id="67566at2759"/>
<feature type="signal peptide" evidence="10">
    <location>
        <begin position="1"/>
        <end position="17"/>
    </location>
</feature>
<protein>
    <recommendedName>
        <fullName evidence="13">Magnesium transporter protein 1</fullName>
    </recommendedName>
</protein>
<feature type="transmembrane region" description="Helical" evidence="9">
    <location>
        <begin position="263"/>
        <end position="282"/>
    </location>
</feature>
<evidence type="ECO:0000256" key="4">
    <source>
        <dbReference type="ARBA" id="ARBA00022692"/>
    </source>
</evidence>
<keyword evidence="7 9" id="KW-1133">Transmembrane helix</keyword>
<evidence type="ECO:0000256" key="3">
    <source>
        <dbReference type="ARBA" id="ARBA00009561"/>
    </source>
</evidence>
<evidence type="ECO:0000313" key="11">
    <source>
        <dbReference type="EMBL" id="KAA8907738.1"/>
    </source>
</evidence>
<feature type="transmembrane region" description="Helical" evidence="9">
    <location>
        <begin position="180"/>
        <end position="197"/>
    </location>
</feature>
<feature type="transmembrane region" description="Helical" evidence="9">
    <location>
        <begin position="289"/>
        <end position="313"/>
    </location>
</feature>
<keyword evidence="8 9" id="KW-0472">Membrane</keyword>
<evidence type="ECO:0008006" key="13">
    <source>
        <dbReference type="Google" id="ProtNLM"/>
    </source>
</evidence>
<comment type="similarity">
    <text evidence="3">Belongs to the OST3/OST6 family.</text>
</comment>
<keyword evidence="5 10" id="KW-0732">Signal</keyword>
<dbReference type="GO" id="GO:0008250">
    <property type="term" value="C:oligosaccharyltransferase complex"/>
    <property type="evidence" value="ECO:0007669"/>
    <property type="project" value="TreeGrafter"/>
</dbReference>
<evidence type="ECO:0000256" key="8">
    <source>
        <dbReference type="ARBA" id="ARBA00023136"/>
    </source>
</evidence>
<name>A0A642UYC4_DIURU</name>
<reference evidence="11 12" key="1">
    <citation type="submission" date="2019-07" db="EMBL/GenBank/DDBJ databases">
        <title>Genome assembly of two rare yeast pathogens: Diutina rugosa and Trichomonascus ciferrii.</title>
        <authorList>
            <person name="Mixao V."/>
            <person name="Saus E."/>
            <person name="Hansen A."/>
            <person name="Lass-Flor C."/>
            <person name="Gabaldon T."/>
        </authorList>
    </citation>
    <scope>NUCLEOTIDE SEQUENCE [LARGE SCALE GENOMIC DNA]</scope>
    <source>
        <strain evidence="11 12">CBS 613</strain>
    </source>
</reference>
<gene>
    <name evidence="11" type="ORF">DIURU_000425</name>
</gene>
<keyword evidence="12" id="KW-1185">Reference proteome</keyword>
<comment type="subcellular location">
    <subcellularLocation>
        <location evidence="2">Endoplasmic reticulum membrane</location>
        <topology evidence="2">Multi-pass membrane protein</topology>
    </subcellularLocation>
</comment>
<organism evidence="11 12">
    <name type="scientific">Diutina rugosa</name>
    <name type="common">Yeast</name>
    <name type="synonym">Candida rugosa</name>
    <dbReference type="NCBI Taxonomy" id="5481"/>
    <lineage>
        <taxon>Eukaryota</taxon>
        <taxon>Fungi</taxon>
        <taxon>Dikarya</taxon>
        <taxon>Ascomycota</taxon>
        <taxon>Saccharomycotina</taxon>
        <taxon>Pichiomycetes</taxon>
        <taxon>Debaryomycetaceae</taxon>
        <taxon>Diutina</taxon>
    </lineage>
</organism>
<evidence type="ECO:0000256" key="6">
    <source>
        <dbReference type="ARBA" id="ARBA00022824"/>
    </source>
</evidence>
<feature type="chain" id="PRO_5024927514" description="Magnesium transporter protein 1" evidence="10">
    <location>
        <begin position="18"/>
        <end position="328"/>
    </location>
</feature>
<dbReference type="InterPro" id="IPR021149">
    <property type="entry name" value="OligosaccharylTrfase_OST3/OST6"/>
</dbReference>
<dbReference type="RefSeq" id="XP_034014744.1">
    <property type="nucleotide sequence ID" value="XM_034157102.1"/>
</dbReference>
<dbReference type="PANTHER" id="PTHR12692:SF0">
    <property type="entry name" value="GH11935P"/>
    <property type="match status" value="1"/>
</dbReference>
<dbReference type="GO" id="GO:0018279">
    <property type="term" value="P:protein N-linked glycosylation via asparagine"/>
    <property type="evidence" value="ECO:0007669"/>
    <property type="project" value="TreeGrafter"/>
</dbReference>
<dbReference type="Pfam" id="PF04756">
    <property type="entry name" value="OST3_OST6"/>
    <property type="match status" value="1"/>
</dbReference>
<dbReference type="Proteomes" id="UP000449547">
    <property type="component" value="Unassembled WGS sequence"/>
</dbReference>
<dbReference type="GeneID" id="54779078"/>
<comment type="caution">
    <text evidence="11">The sequence shown here is derived from an EMBL/GenBank/DDBJ whole genome shotgun (WGS) entry which is preliminary data.</text>
</comment>
<feature type="transmembrane region" description="Helical" evidence="9">
    <location>
        <begin position="209"/>
        <end position="228"/>
    </location>
</feature>
<dbReference type="Gene3D" id="3.40.30.10">
    <property type="entry name" value="Glutaredoxin"/>
    <property type="match status" value="1"/>
</dbReference>
<proteinExistence type="inferred from homology"/>
<evidence type="ECO:0000256" key="1">
    <source>
        <dbReference type="ARBA" id="ARBA00002791"/>
    </source>
</evidence>